<evidence type="ECO:0000256" key="1">
    <source>
        <dbReference type="SAM" id="SignalP"/>
    </source>
</evidence>
<organism evidence="2 3">
    <name type="scientific">Rhizobium oryziradicis</name>
    <dbReference type="NCBI Taxonomy" id="1867956"/>
    <lineage>
        <taxon>Bacteria</taxon>
        <taxon>Pseudomonadati</taxon>
        <taxon>Pseudomonadota</taxon>
        <taxon>Alphaproteobacteria</taxon>
        <taxon>Hyphomicrobiales</taxon>
        <taxon>Rhizobiaceae</taxon>
        <taxon>Rhizobium/Agrobacterium group</taxon>
        <taxon>Rhizobium</taxon>
    </lineage>
</organism>
<accession>A0A1Q8ZUM4</accession>
<dbReference type="Proteomes" id="UP000186894">
    <property type="component" value="Unassembled WGS sequence"/>
</dbReference>
<protein>
    <recommendedName>
        <fullName evidence="4">Lipoprotein</fullName>
    </recommendedName>
</protein>
<evidence type="ECO:0008006" key="4">
    <source>
        <dbReference type="Google" id="ProtNLM"/>
    </source>
</evidence>
<dbReference type="RefSeq" id="WP_075638604.1">
    <property type="nucleotide sequence ID" value="NZ_MKIM01000024.1"/>
</dbReference>
<dbReference type="PROSITE" id="PS51257">
    <property type="entry name" value="PROKAR_LIPOPROTEIN"/>
    <property type="match status" value="1"/>
</dbReference>
<name>A0A1Q8ZUM4_9HYPH</name>
<sequence length="130" mass="14032">MNFKIMLTAGLALALAGCTTTGSGGIMPEAKKNAVEARWNGQPAGKFFAQFGPPINDVQSGSSTIYTWRGGFKNRKVPVDGKSKATRTQYLSCQVNLTVSSDYVIQSIKTVADRPYQDGKTWCETFLGGQ</sequence>
<dbReference type="OrthoDB" id="8238109at2"/>
<evidence type="ECO:0000313" key="2">
    <source>
        <dbReference type="EMBL" id="OLP45588.1"/>
    </source>
</evidence>
<keyword evidence="3" id="KW-1185">Reference proteome</keyword>
<proteinExistence type="predicted"/>
<reference evidence="2 3" key="1">
    <citation type="submission" date="2016-09" db="EMBL/GenBank/DDBJ databases">
        <title>Rhizobium oryziradicis sp. nov., isolated from the root of rice.</title>
        <authorList>
            <person name="Zhao J."/>
            <person name="Zhang X."/>
        </authorList>
    </citation>
    <scope>NUCLEOTIDE SEQUENCE [LARGE SCALE GENOMIC DNA]</scope>
    <source>
        <strain evidence="2 3">N19</strain>
    </source>
</reference>
<feature type="signal peptide" evidence="1">
    <location>
        <begin position="1"/>
        <end position="22"/>
    </location>
</feature>
<dbReference type="AlphaFoldDB" id="A0A1Q8ZUM4"/>
<evidence type="ECO:0000313" key="3">
    <source>
        <dbReference type="Proteomes" id="UP000186894"/>
    </source>
</evidence>
<comment type="caution">
    <text evidence="2">The sequence shown here is derived from an EMBL/GenBank/DDBJ whole genome shotgun (WGS) entry which is preliminary data.</text>
</comment>
<feature type="chain" id="PRO_5012299679" description="Lipoprotein" evidence="1">
    <location>
        <begin position="23"/>
        <end position="130"/>
    </location>
</feature>
<keyword evidence="1" id="KW-0732">Signal</keyword>
<dbReference type="EMBL" id="MKIM01000024">
    <property type="protein sequence ID" value="OLP45588.1"/>
    <property type="molecule type" value="Genomic_DNA"/>
</dbReference>
<gene>
    <name evidence="2" type="ORF">BJF95_10460</name>
</gene>